<dbReference type="KEGG" id="mend:L6E24_00465"/>
<dbReference type="PROSITE" id="PS51192">
    <property type="entry name" value="HELICASE_ATP_BIND_1"/>
    <property type="match status" value="1"/>
</dbReference>
<dbReference type="Proteomes" id="UP001060368">
    <property type="component" value="Chromosome"/>
</dbReference>
<organism evidence="5 6">
    <name type="scientific">Methanoplanus endosymbiosus</name>
    <dbReference type="NCBI Taxonomy" id="33865"/>
    <lineage>
        <taxon>Archaea</taxon>
        <taxon>Methanobacteriati</taxon>
        <taxon>Methanobacteriota</taxon>
        <taxon>Stenosarchaea group</taxon>
        <taxon>Methanomicrobia</taxon>
        <taxon>Methanomicrobiales</taxon>
        <taxon>Methanomicrobiaceae</taxon>
        <taxon>Methanoplanus</taxon>
    </lineage>
</organism>
<sequence>MSQNPLIINSEISKRYINYLKTTFQISDSDIRNKFWEELGNKDLIKGPILEITPPFKNGRSIQELVKEDNFPKSLMNLNQDEIPAARNLYLHQEKALLRSINDKRNIVVATGTGSGKTEIFMLTILNKLFREKEQNKLSPGVRALILYPMNALVNDQLKRMRKLLKNNPEITFGRYTGETKERRSDALQNYHDLYGHNPIENELISREEMRENPPHILLTNYAMLEYLLLRPKDNVFFDGDNSENWKFIVLDEAHTYNGAKGIEIAMLLRRVKERVVQSEKGKIQCIATSATLGGGKEDYGKVAEFASNLFGEEFTEEDIISAERRETFFDNTWGFPNEDLYVIWKNILDSEDENIIEQLSDSGIKHGIPENIIKRSKSKSNNTDSFLYTVLSGDERILKIKKELSENPADIETCAEKYFPDSAENKEYLVALVEISSRAKREGSDPLLPSRYHLFVRSVEGAFIQFQPELKISLEPKKTDFIEKNNCNYPVFELGVCRYCGSPYLIGKIKKENDFRYVLEQSINPFSEDDNKVEYFLINKEITNEDNDEEDEILLNKNLQQKREKYKLCGKCGAINKASIKVNICNCGNEYLISLYKINGKEGKLHKCPVCLKLNPADSVVGRFLTGRDAVPGVIASAIYQKLPEIPVNNDTYDTEDGDWSFSKKETVSKYKRNLLIFSDSRQDAAFFAPYLNQTYNKILRRSLIVSVLKENFKLIYKNQWRITDLIDPLLAKINQLNFKFDETGNSNLARQEKINLIKKWLFYEFSFSGNMGNLEDLGICSFTLIKPENWVAPPPLLREPWNLSEDEVWSLVSILFENFRSIGAIKYPDGIDPEDEFFRPKNYQFYFRQFESDRYQHINSWIPKEKYSNRRLDFLIRLVKKINPKISKNDCVELLNNIWKNIVTNHVFSDYFILADAGQNIPAYLMKPDKWIIRTNYSEDDLKWYYCDECHTLTLTNLRSVCPQYRCNGKLIPVNPSQLFSDNHYRLLYEEWDTIPMKASEHTAQLNNDEASNIQQKFIQGDINILSCSTTFELGVDVGELESVFMRNMPPSSANYIQRAGRAGRRLNSNAFVTTFCQRRSHDLTYFRDPMPFVKGIISPPLCEIHNEKIVKRHIYSTALAEFWKYNPNYFSDVKTFFIDNDIPEKFRKFLVNRPEMLEQSLRRIVPEGLHEITGIEKWNFIDDLYSNGENCEFEGLITRAKNIIESDIKDIDNLHSERTNNQKSADYLLRLKNTLLKQQIISYLSTNNILPKYGFPVDVVELKLPLEYETAKKFELQRDLRIAISEYAPGSQIVAGGYIWESRYIKKNPKKEWLIYDYAICDNCHRYHRVLHGTGKCLDFCESCKQDLRSAKKCKQFLKPQYGFVSENKAPNRNIYKRPKKTYSSRIYYSGESKPERNIKLTGKSGINLFAESATQGQLAVINNAGSKGFLVCPWCGYTIIDENGKWPKTHKNSYGNICKGKPRRELSLGHEFLTDILILDFRGYSSYDNEMWKSLLYGLIEGLCSELDISRDDIDGTLYPIRGKNDEPAIVIFDNVPGGAGHVRRAISDKETLKAIIRASYNNVKNCSCGGIKGEASCYGCLRTYSNQFCHEQLDRKKVVDFFEEIFPEFIS</sequence>
<dbReference type="Pfam" id="PF00271">
    <property type="entry name" value="Helicase_C"/>
    <property type="match status" value="1"/>
</dbReference>
<keyword evidence="5" id="KW-0378">Hydrolase</keyword>
<keyword evidence="5" id="KW-0347">Helicase</keyword>
<dbReference type="SUPFAM" id="SSF52540">
    <property type="entry name" value="P-loop containing nucleoside triphosphate hydrolases"/>
    <property type="match status" value="2"/>
</dbReference>
<dbReference type="Gene3D" id="3.40.50.300">
    <property type="entry name" value="P-loop containing nucleotide triphosphate hydrolases"/>
    <property type="match status" value="2"/>
</dbReference>
<dbReference type="GO" id="GO:0005524">
    <property type="term" value="F:ATP binding"/>
    <property type="evidence" value="ECO:0007669"/>
    <property type="project" value="UniProtKB-KW"/>
</dbReference>
<feature type="domain" description="Helicase ATP-binding" evidence="3">
    <location>
        <begin position="98"/>
        <end position="311"/>
    </location>
</feature>
<evidence type="ECO:0000256" key="2">
    <source>
        <dbReference type="ARBA" id="ARBA00022840"/>
    </source>
</evidence>
<feature type="domain" description="Helicase C-terminal" evidence="4">
    <location>
        <begin position="956"/>
        <end position="1123"/>
    </location>
</feature>
<dbReference type="CDD" id="cd17923">
    <property type="entry name" value="DEXHc_Hrq1-like"/>
    <property type="match status" value="1"/>
</dbReference>
<dbReference type="Pfam" id="PF00270">
    <property type="entry name" value="DEAD"/>
    <property type="match status" value="1"/>
</dbReference>
<dbReference type="PROSITE" id="PS51194">
    <property type="entry name" value="HELICASE_CTER"/>
    <property type="match status" value="1"/>
</dbReference>
<evidence type="ECO:0000259" key="4">
    <source>
        <dbReference type="PROSITE" id="PS51194"/>
    </source>
</evidence>
<dbReference type="InterPro" id="IPR014001">
    <property type="entry name" value="Helicase_ATP-bd"/>
</dbReference>
<dbReference type="PANTHER" id="PTHR47957:SF3">
    <property type="entry name" value="ATP-DEPENDENT HELICASE HRQ1"/>
    <property type="match status" value="1"/>
</dbReference>
<dbReference type="GO" id="GO:0036297">
    <property type="term" value="P:interstrand cross-link repair"/>
    <property type="evidence" value="ECO:0007669"/>
    <property type="project" value="TreeGrafter"/>
</dbReference>
<name>A0A9E7PPE7_9EURY</name>
<keyword evidence="2" id="KW-0067">ATP-binding</keyword>
<dbReference type="Pfam" id="PF09369">
    <property type="entry name" value="MZB"/>
    <property type="match status" value="1"/>
</dbReference>
<reference evidence="5" key="1">
    <citation type="submission" date="2022-04" db="EMBL/GenBank/DDBJ databases">
        <title>Complete genome of Methanoplanus endosymbiosus DSM 3599.</title>
        <authorList>
            <person name="Chen S.-C."/>
            <person name="You Y.-T."/>
            <person name="Zhou Y.-Z."/>
            <person name="Lai M.-C."/>
        </authorList>
    </citation>
    <scope>NUCLEOTIDE SEQUENCE</scope>
    <source>
        <strain evidence="5">DSM 3599</strain>
    </source>
</reference>
<dbReference type="InterPro" id="IPR027417">
    <property type="entry name" value="P-loop_NTPase"/>
</dbReference>
<proteinExistence type="predicted"/>
<keyword evidence="1" id="KW-0547">Nucleotide-binding</keyword>
<dbReference type="RefSeq" id="WP_257742778.1">
    <property type="nucleotide sequence ID" value="NZ_CP096115.1"/>
</dbReference>
<dbReference type="GO" id="GO:0006289">
    <property type="term" value="P:nucleotide-excision repair"/>
    <property type="evidence" value="ECO:0007669"/>
    <property type="project" value="TreeGrafter"/>
</dbReference>
<dbReference type="InterPro" id="IPR001650">
    <property type="entry name" value="Helicase_C-like"/>
</dbReference>
<dbReference type="GO" id="GO:0043138">
    <property type="term" value="F:3'-5' DNA helicase activity"/>
    <property type="evidence" value="ECO:0007669"/>
    <property type="project" value="TreeGrafter"/>
</dbReference>
<protein>
    <submittedName>
        <fullName evidence="5">DEAD/DEAH box helicase</fullName>
    </submittedName>
</protein>
<dbReference type="GO" id="GO:0003676">
    <property type="term" value="F:nucleic acid binding"/>
    <property type="evidence" value="ECO:0007669"/>
    <property type="project" value="InterPro"/>
</dbReference>
<gene>
    <name evidence="5" type="ORF">L6E24_00465</name>
</gene>
<dbReference type="SMART" id="SM00487">
    <property type="entry name" value="DEXDc"/>
    <property type="match status" value="1"/>
</dbReference>
<dbReference type="PANTHER" id="PTHR47957">
    <property type="entry name" value="ATP-DEPENDENT HELICASE HRQ1"/>
    <property type="match status" value="1"/>
</dbReference>
<dbReference type="InterPro" id="IPR018973">
    <property type="entry name" value="MZB"/>
</dbReference>
<keyword evidence="6" id="KW-1185">Reference proteome</keyword>
<dbReference type="GeneID" id="74306121"/>
<evidence type="ECO:0000313" key="5">
    <source>
        <dbReference type="EMBL" id="UUX92634.1"/>
    </source>
</evidence>
<dbReference type="EMBL" id="CP096115">
    <property type="protein sequence ID" value="UUX92634.1"/>
    <property type="molecule type" value="Genomic_DNA"/>
</dbReference>
<evidence type="ECO:0000259" key="3">
    <source>
        <dbReference type="PROSITE" id="PS51192"/>
    </source>
</evidence>
<dbReference type="InterPro" id="IPR011545">
    <property type="entry name" value="DEAD/DEAH_box_helicase_dom"/>
</dbReference>
<evidence type="ECO:0000313" key="6">
    <source>
        <dbReference type="Proteomes" id="UP001060368"/>
    </source>
</evidence>
<evidence type="ECO:0000256" key="1">
    <source>
        <dbReference type="ARBA" id="ARBA00022741"/>
    </source>
</evidence>
<dbReference type="SMART" id="SM00490">
    <property type="entry name" value="HELICc"/>
    <property type="match status" value="1"/>
</dbReference>
<accession>A0A9E7PPE7</accession>